<dbReference type="Proteomes" id="UP000266649">
    <property type="component" value="Unassembled WGS sequence"/>
</dbReference>
<evidence type="ECO:0000256" key="2">
    <source>
        <dbReference type="SAM" id="MobiDB-lite"/>
    </source>
</evidence>
<feature type="region of interest" description="Disordered" evidence="2">
    <location>
        <begin position="1"/>
        <end position="28"/>
    </location>
</feature>
<dbReference type="RefSeq" id="WP_119135218.1">
    <property type="nucleotide sequence ID" value="NZ_QXXQ01000006.1"/>
</dbReference>
<keyword evidence="4" id="KW-1185">Reference proteome</keyword>
<evidence type="ECO:0000313" key="4">
    <source>
        <dbReference type="Proteomes" id="UP000266649"/>
    </source>
</evidence>
<proteinExistence type="predicted"/>
<name>A0A398BWN5_9RHOB</name>
<organism evidence="3 4">
    <name type="scientific">Gemmobacter lutimaris</name>
    <dbReference type="NCBI Taxonomy" id="2306023"/>
    <lineage>
        <taxon>Bacteria</taxon>
        <taxon>Pseudomonadati</taxon>
        <taxon>Pseudomonadota</taxon>
        <taxon>Alphaproteobacteria</taxon>
        <taxon>Rhodobacterales</taxon>
        <taxon>Paracoccaceae</taxon>
        <taxon>Gemmobacter</taxon>
    </lineage>
</organism>
<dbReference type="AlphaFoldDB" id="A0A398BWN5"/>
<comment type="caution">
    <text evidence="3">The sequence shown here is derived from an EMBL/GenBank/DDBJ whole genome shotgun (WGS) entry which is preliminary data.</text>
</comment>
<sequence>MTDPFSRYTTLAQGGDLSPPPAPPVENRPFTLTVEGITVTSDRLTALDQLARRTAAVRAGHADALADLRARRDDVRQRAGQLRARIAQDPRLHGAAANLAELDAEIATISSQMAEIESELGEAAAAAAVARSNLKTALSFAKDCGLHIPAGVDQEGR</sequence>
<keyword evidence="1" id="KW-0175">Coiled coil</keyword>
<protein>
    <submittedName>
        <fullName evidence="3">Uncharacterized protein</fullName>
    </submittedName>
</protein>
<evidence type="ECO:0000256" key="1">
    <source>
        <dbReference type="SAM" id="Coils"/>
    </source>
</evidence>
<dbReference type="EMBL" id="QXXQ01000006">
    <property type="protein sequence ID" value="RID91616.1"/>
    <property type="molecule type" value="Genomic_DNA"/>
</dbReference>
<feature type="coiled-coil region" evidence="1">
    <location>
        <begin position="65"/>
        <end position="119"/>
    </location>
</feature>
<evidence type="ECO:0000313" key="3">
    <source>
        <dbReference type="EMBL" id="RID91616.1"/>
    </source>
</evidence>
<accession>A0A398BWN5</accession>
<reference evidence="3 4" key="1">
    <citation type="submission" date="2018-09" db="EMBL/GenBank/DDBJ databases">
        <title>Gemmobacter lutimaris sp. nov., a marine bacterium isolated from tidal flat.</title>
        <authorList>
            <person name="Lee D.W."/>
            <person name="Yoo Y."/>
            <person name="Kim J.-J."/>
            <person name="Kim B.S."/>
        </authorList>
    </citation>
    <scope>NUCLEOTIDE SEQUENCE [LARGE SCALE GENOMIC DNA]</scope>
    <source>
        <strain evidence="3 4">YJ-T1-11</strain>
    </source>
</reference>
<gene>
    <name evidence="3" type="ORF">D2N39_13040</name>
</gene>